<evidence type="ECO:0000256" key="9">
    <source>
        <dbReference type="ARBA" id="ARBA00048116"/>
    </source>
</evidence>
<evidence type="ECO:0000256" key="7">
    <source>
        <dbReference type="ARBA" id="ARBA00022975"/>
    </source>
</evidence>
<dbReference type="PROSITE" id="PS00113">
    <property type="entry name" value="ADENYLATE_KINASE"/>
    <property type="match status" value="1"/>
</dbReference>
<keyword evidence="4 10" id="KW-0547">Nucleotide-binding</keyword>
<dbReference type="Gene3D" id="3.40.50.300">
    <property type="entry name" value="P-loop containing nucleotide triphosphate hydrolases"/>
    <property type="match status" value="1"/>
</dbReference>
<evidence type="ECO:0000256" key="1">
    <source>
        <dbReference type="ARBA" id="ARBA00010849"/>
    </source>
</evidence>
<keyword evidence="6 10" id="KW-0067">ATP-binding</keyword>
<comment type="domain">
    <text evidence="10">Consists of three domains, a large central CORE domain and two small peripheral domains, NMPbind and LID, which undergo movements during catalysis. The LID domain closes over the site of phosphoryl transfer upon ATP binding. Assembling and dissambling the active center during each catalytic cycle provides an effective means to prevent ATP hydrolysis.</text>
</comment>
<dbReference type="CDD" id="cd22965">
    <property type="entry name" value="DD_DPY30_SDC1"/>
    <property type="match status" value="1"/>
</dbReference>
<keyword evidence="12" id="KW-1185">Reference proteome</keyword>
<keyword evidence="5 10" id="KW-0418">Kinase</keyword>
<dbReference type="PRINTS" id="PR00094">
    <property type="entry name" value="ADENYLTKNASE"/>
</dbReference>
<dbReference type="InterPro" id="IPR000850">
    <property type="entry name" value="Adenylat/UMP-CMP_kin"/>
</dbReference>
<evidence type="ECO:0000256" key="6">
    <source>
        <dbReference type="ARBA" id="ARBA00022840"/>
    </source>
</evidence>
<dbReference type="GO" id="GO:0006207">
    <property type="term" value="P:'de novo' pyrimidine nucleobase biosynthetic process"/>
    <property type="evidence" value="ECO:0007669"/>
    <property type="project" value="InterPro"/>
</dbReference>
<evidence type="ECO:0000313" key="11">
    <source>
        <dbReference type="EMBL" id="EME30520.1"/>
    </source>
</evidence>
<feature type="binding site" evidence="10">
    <location>
        <position position="325"/>
    </location>
    <ligand>
        <name>ATP</name>
        <dbReference type="ChEBI" id="CHEBI:30616"/>
    </ligand>
</feature>
<dbReference type="Gene3D" id="1.20.890.10">
    <property type="entry name" value="cAMP-dependent protein kinase regulatory subunit, dimerization-anchoring domain"/>
    <property type="match status" value="1"/>
</dbReference>
<comment type="catalytic activity">
    <reaction evidence="10">
        <text>dCMP + ATP = dCDP + ADP</text>
        <dbReference type="Rhea" id="RHEA:25094"/>
        <dbReference type="ChEBI" id="CHEBI:30616"/>
        <dbReference type="ChEBI" id="CHEBI:57566"/>
        <dbReference type="ChEBI" id="CHEBI:58593"/>
        <dbReference type="ChEBI" id="CHEBI:456216"/>
        <dbReference type="EC" id="2.7.4.14"/>
    </reaction>
</comment>
<dbReference type="CDD" id="cd01428">
    <property type="entry name" value="ADK"/>
    <property type="match status" value="1"/>
</dbReference>
<reference evidence="12" key="1">
    <citation type="journal article" date="2013" name="Science">
        <title>Gene transfer from bacteria and archaea facilitated evolution of an extremophilic eukaryote.</title>
        <authorList>
            <person name="Schonknecht G."/>
            <person name="Chen W.H."/>
            <person name="Ternes C.M."/>
            <person name="Barbier G.G."/>
            <person name="Shrestha R.P."/>
            <person name="Stanke M."/>
            <person name="Brautigam A."/>
            <person name="Baker B.J."/>
            <person name="Banfield J.F."/>
            <person name="Garavito R.M."/>
            <person name="Carr K."/>
            <person name="Wilkerson C."/>
            <person name="Rensing S.A."/>
            <person name="Gagneul D."/>
            <person name="Dickenson N.E."/>
            <person name="Oesterhelt C."/>
            <person name="Lercher M.J."/>
            <person name="Weber A.P."/>
        </authorList>
    </citation>
    <scope>NUCLEOTIDE SEQUENCE [LARGE SCALE GENOMIC DNA]</scope>
    <source>
        <strain evidence="12">074W</strain>
    </source>
</reference>
<keyword evidence="3 10" id="KW-0808">Transferase</keyword>
<evidence type="ECO:0000313" key="12">
    <source>
        <dbReference type="Proteomes" id="UP000030680"/>
    </source>
</evidence>
<dbReference type="PANTHER" id="PTHR23359">
    <property type="entry name" value="NUCLEOTIDE KINASE"/>
    <property type="match status" value="1"/>
</dbReference>
<dbReference type="SUPFAM" id="SSF52540">
    <property type="entry name" value="P-loop containing nucleoside triphosphate hydrolases"/>
    <property type="match status" value="1"/>
</dbReference>
<evidence type="ECO:0000256" key="4">
    <source>
        <dbReference type="ARBA" id="ARBA00022741"/>
    </source>
</evidence>
<dbReference type="FunFam" id="3.40.50.300:FF:000315">
    <property type="entry name" value="Adenylate kinase 1"/>
    <property type="match status" value="1"/>
</dbReference>
<dbReference type="GO" id="GO:0036431">
    <property type="term" value="F:dCMP kinase activity"/>
    <property type="evidence" value="ECO:0007669"/>
    <property type="project" value="RHEA"/>
</dbReference>
<feature type="binding site" evidence="10">
    <location>
        <position position="342"/>
    </location>
    <ligand>
        <name>a ribonucleoside 5'-phosphate</name>
        <dbReference type="ChEBI" id="CHEBI:58043"/>
    </ligand>
</feature>
<dbReference type="EMBL" id="KB454499">
    <property type="protein sequence ID" value="EME30520.1"/>
    <property type="molecule type" value="Genomic_DNA"/>
</dbReference>
<dbReference type="Proteomes" id="UP000030680">
    <property type="component" value="Unassembled WGS sequence"/>
</dbReference>
<comment type="subunit">
    <text evidence="10">Monomer.</text>
</comment>
<feature type="binding site" evidence="10">
    <location>
        <position position="331"/>
    </location>
    <ligand>
        <name>a ribonucleoside 5'-phosphate</name>
        <dbReference type="ChEBI" id="CHEBI:58043"/>
    </ligand>
</feature>
<evidence type="ECO:0000256" key="10">
    <source>
        <dbReference type="HAMAP-Rule" id="MF_03172"/>
    </source>
</evidence>
<dbReference type="KEGG" id="gsl:Gasu_21920"/>
<comment type="function">
    <text evidence="10">Catalyzes the phosphorylation of pyrimidine nucleoside monophosphates at the expense of ATP. Plays an important role in de novo pyrimidine nucleotide biosynthesis. Has preference for UMP and CMP as phosphate acceptors.</text>
</comment>
<comment type="caution">
    <text evidence="10">Lacks conserved residue(s) required for the propagation of feature annotation.</text>
</comment>
<dbReference type="GO" id="GO:0005737">
    <property type="term" value="C:cytoplasm"/>
    <property type="evidence" value="ECO:0007669"/>
    <property type="project" value="UniProtKB-SubCell"/>
</dbReference>
<dbReference type="GeneID" id="17089244"/>
<dbReference type="STRING" id="130081.M2X2B6"/>
<feature type="binding site" evidence="10">
    <location>
        <position position="238"/>
    </location>
    <ligand>
        <name>a ribonucleoside 5'-phosphate</name>
        <dbReference type="ChEBI" id="CHEBI:58043"/>
    </ligand>
</feature>
<comment type="subcellular location">
    <subcellularLocation>
        <location evidence="10">Cytoplasm</location>
    </subcellularLocation>
    <subcellularLocation>
        <location evidence="10">Nucleus</location>
    </subcellularLocation>
</comment>
<dbReference type="GO" id="GO:0005524">
    <property type="term" value="F:ATP binding"/>
    <property type="evidence" value="ECO:0007669"/>
    <property type="project" value="UniProtKB-KW"/>
</dbReference>
<dbReference type="RefSeq" id="XP_005707040.1">
    <property type="nucleotide sequence ID" value="XM_005706983.1"/>
</dbReference>
<dbReference type="GO" id="GO:0036430">
    <property type="term" value="F:CMP kinase activity"/>
    <property type="evidence" value="ECO:0007669"/>
    <property type="project" value="RHEA"/>
</dbReference>
<dbReference type="InterPro" id="IPR027417">
    <property type="entry name" value="P-loop_NTPase"/>
</dbReference>
<comment type="catalytic activity">
    <reaction evidence="9 10">
        <text>UMP + ATP = UDP + ADP</text>
        <dbReference type="Rhea" id="RHEA:24400"/>
        <dbReference type="ChEBI" id="CHEBI:30616"/>
        <dbReference type="ChEBI" id="CHEBI:57865"/>
        <dbReference type="ChEBI" id="CHEBI:58223"/>
        <dbReference type="ChEBI" id="CHEBI:456216"/>
        <dbReference type="EC" id="2.7.4.14"/>
    </reaction>
</comment>
<evidence type="ECO:0000256" key="2">
    <source>
        <dbReference type="ARBA" id="ARBA00022490"/>
    </source>
</evidence>
<dbReference type="InterPro" id="IPR007858">
    <property type="entry name" value="Dpy-30_motif"/>
</dbReference>
<keyword evidence="2 10" id="KW-0963">Cytoplasm</keyword>
<dbReference type="EC" id="2.7.4.14" evidence="10"/>
<organism evidence="11 12">
    <name type="scientific">Galdieria sulphuraria</name>
    <name type="common">Red alga</name>
    <dbReference type="NCBI Taxonomy" id="130081"/>
    <lineage>
        <taxon>Eukaryota</taxon>
        <taxon>Rhodophyta</taxon>
        <taxon>Bangiophyceae</taxon>
        <taxon>Galdieriales</taxon>
        <taxon>Galdieriaceae</taxon>
        <taxon>Galdieria</taxon>
    </lineage>
</organism>
<comment type="similarity">
    <text evidence="10">Belongs to the adenylate kinase family. UMP-CMP kinase subfamily.</text>
</comment>
<dbReference type="InterPro" id="IPR006266">
    <property type="entry name" value="UMP_CMP_kinase"/>
</dbReference>
<dbReference type="HAMAP" id="MF_00235">
    <property type="entry name" value="Adenylate_kinase_Adk"/>
    <property type="match status" value="1"/>
</dbReference>
<feature type="binding site" evidence="10">
    <location>
        <position position="370"/>
    </location>
    <ligand>
        <name>ATP</name>
        <dbReference type="ChEBI" id="CHEBI:30616"/>
    </ligand>
</feature>
<dbReference type="Pfam" id="PF00406">
    <property type="entry name" value="ADK"/>
    <property type="match status" value="1"/>
</dbReference>
<sequence length="387" mass="44493">MAEDDMLGFLLLTQAAASKQATITKDLKQKDCEIVYQEWVSLDRERAKRFLQLYSKPNEQATNEAEEEEKIGKLTENSCMAFIVKKKQLLETFKELFDGQTSMDKGDLEASSFSTKYGFPFELLYYSTDKSIAKECIEFFFPNLDIHNMLENNPRKYLESAVVPILTAGLTQLCKLEQKPENPCEWLGHYLIQHDPTLSPKKKVYFILGGPGSGKGTQCEKLVEEFHLCHLSAGDLLRKEMQTGSSNGQMIDRMIRNGEIVPGHITIELLKNAMEEQTQTPGFLIDGFPRKLDQAGAFEKWVGDFEFILFLDCPQEEMEQRLMKRGQMSGRSDDNLDSIRKRFTTFVETTMPVVEYYRSREKLVQVDASRSVEEVYKDVRSYFIEST</sequence>
<proteinExistence type="inferred from homology"/>
<dbReference type="InterPro" id="IPR033690">
    <property type="entry name" value="Adenylat_kinase_CS"/>
</dbReference>
<dbReference type="HAMAP" id="MF_03172">
    <property type="entry name" value="Adenylate_kinase_UMP_CMP_kin"/>
    <property type="match status" value="1"/>
</dbReference>
<feature type="binding site" evidence="10">
    <location>
        <begin position="259"/>
        <end position="261"/>
    </location>
    <ligand>
        <name>a ribonucleoside 5'-phosphate</name>
        <dbReference type="ChEBI" id="CHEBI:58043"/>
    </ligand>
</feature>
<comment type="cofactor">
    <cofactor evidence="10">
        <name>Mg(2+)</name>
        <dbReference type="ChEBI" id="CHEBI:18420"/>
    </cofactor>
    <text evidence="10">Binds 1 Mg(2+) ion per monomer.</text>
</comment>
<dbReference type="OrthoDB" id="442176at2759"/>
<feature type="binding site" evidence="10">
    <location>
        <begin position="212"/>
        <end position="217"/>
    </location>
    <ligand>
        <name>ATP</name>
        <dbReference type="ChEBI" id="CHEBI:30616"/>
    </ligand>
</feature>
<dbReference type="AlphaFoldDB" id="M2X2B6"/>
<evidence type="ECO:0000256" key="5">
    <source>
        <dbReference type="ARBA" id="ARBA00022777"/>
    </source>
</evidence>
<protein>
    <recommendedName>
        <fullName evidence="10">UMP-CMP kinase</fullName>
        <ecNumber evidence="10">2.7.4.14</ecNumber>
    </recommendedName>
    <alternativeName>
        <fullName evidence="10">Deoxycytidylate kinase</fullName>
        <shortName evidence="10">CK</shortName>
        <shortName evidence="10">dCMP kinase</shortName>
    </alternativeName>
    <alternativeName>
        <fullName evidence="10">Uridine monophosphate/cytidine monophosphate kinase</fullName>
        <shortName evidence="10">UMP/CMP kinase</shortName>
        <shortName evidence="10">UMP/CMPK</shortName>
    </alternativeName>
</protein>
<dbReference type="GO" id="GO:0006221">
    <property type="term" value="P:pyrimidine nucleotide biosynthetic process"/>
    <property type="evidence" value="ECO:0007669"/>
    <property type="project" value="UniProtKB-UniRule"/>
</dbReference>
<dbReference type="NCBIfam" id="TIGR01359">
    <property type="entry name" value="UMP_CMP_kin_fam"/>
    <property type="match status" value="1"/>
</dbReference>
<dbReference type="Gene3D" id="3.30.70.141">
    <property type="entry name" value="Nucleoside diphosphate kinase-like domain"/>
    <property type="match status" value="1"/>
</dbReference>
<dbReference type="SUPFAM" id="SSF54919">
    <property type="entry name" value="Nucleoside diphosphate kinase, NDK"/>
    <property type="match status" value="1"/>
</dbReference>
<comment type="similarity">
    <text evidence="1">Belongs to the dpy-30 family.</text>
</comment>
<keyword evidence="7 10" id="KW-0665">Pyrimidine biosynthesis</keyword>
<evidence type="ECO:0000256" key="8">
    <source>
        <dbReference type="ARBA" id="ARBA00023242"/>
    </source>
</evidence>
<dbReference type="InterPro" id="IPR036850">
    <property type="entry name" value="NDK-like_dom_sf"/>
</dbReference>
<dbReference type="InterPro" id="IPR049629">
    <property type="entry name" value="DPY30_SDC1_DD"/>
</dbReference>
<gene>
    <name evidence="11" type="ORF">Gasu_21920</name>
</gene>
<dbReference type="Gramene" id="EME30520">
    <property type="protein sequence ID" value="EME30520"/>
    <property type="gene ID" value="Gasu_21920"/>
</dbReference>
<dbReference type="eggNOG" id="KOG3079">
    <property type="taxonomic scope" value="Eukaryota"/>
</dbReference>
<dbReference type="GO" id="GO:0005634">
    <property type="term" value="C:nucleus"/>
    <property type="evidence" value="ECO:0007669"/>
    <property type="project" value="UniProtKB-SubCell"/>
</dbReference>
<dbReference type="GO" id="GO:0033862">
    <property type="term" value="F:UMP kinase activity"/>
    <property type="evidence" value="ECO:0007669"/>
    <property type="project" value="RHEA"/>
</dbReference>
<name>M2X2B6_GALSU</name>
<dbReference type="Pfam" id="PF05186">
    <property type="entry name" value="Dpy-30"/>
    <property type="match status" value="1"/>
</dbReference>
<feature type="binding site" evidence="10">
    <location>
        <begin position="287"/>
        <end position="290"/>
    </location>
    <ligand>
        <name>a ribonucleoside 5'-phosphate</name>
        <dbReference type="ChEBI" id="CHEBI:58043"/>
    </ligand>
</feature>
<comment type="catalytic activity">
    <reaction evidence="10">
        <text>CMP + ATP = CDP + ADP</text>
        <dbReference type="Rhea" id="RHEA:11600"/>
        <dbReference type="ChEBI" id="CHEBI:30616"/>
        <dbReference type="ChEBI" id="CHEBI:58069"/>
        <dbReference type="ChEBI" id="CHEBI:60377"/>
        <dbReference type="ChEBI" id="CHEBI:456216"/>
        <dbReference type="EC" id="2.7.4.14"/>
    </reaction>
</comment>
<accession>M2X2B6</accession>
<keyword evidence="8 10" id="KW-0539">Nucleus</keyword>
<evidence type="ECO:0000256" key="3">
    <source>
        <dbReference type="ARBA" id="ARBA00022679"/>
    </source>
</evidence>
<feature type="region of interest" description="LID" evidence="10">
    <location>
        <begin position="324"/>
        <end position="334"/>
    </location>
</feature>